<evidence type="ECO:0000313" key="1">
    <source>
        <dbReference type="EMBL" id="JAE17094.1"/>
    </source>
</evidence>
<dbReference type="AlphaFoldDB" id="A0A0A9G0X9"/>
<sequence>MVSPSYLGIRQNQPYVSVH</sequence>
<reference evidence="1" key="1">
    <citation type="submission" date="2014-09" db="EMBL/GenBank/DDBJ databases">
        <authorList>
            <person name="Magalhaes I.L.F."/>
            <person name="Oliveira U."/>
            <person name="Santos F.R."/>
            <person name="Vidigal T.H.D.A."/>
            <person name="Brescovit A.D."/>
            <person name="Santos A.J."/>
        </authorList>
    </citation>
    <scope>NUCLEOTIDE SEQUENCE</scope>
    <source>
        <tissue evidence="1">Shoot tissue taken approximately 20 cm above the soil surface</tissue>
    </source>
</reference>
<proteinExistence type="predicted"/>
<accession>A0A0A9G0X9</accession>
<protein>
    <submittedName>
        <fullName evidence="1">Uncharacterized protein</fullName>
    </submittedName>
</protein>
<organism evidence="1">
    <name type="scientific">Arundo donax</name>
    <name type="common">Giant reed</name>
    <name type="synonym">Donax arundinaceus</name>
    <dbReference type="NCBI Taxonomy" id="35708"/>
    <lineage>
        <taxon>Eukaryota</taxon>
        <taxon>Viridiplantae</taxon>
        <taxon>Streptophyta</taxon>
        <taxon>Embryophyta</taxon>
        <taxon>Tracheophyta</taxon>
        <taxon>Spermatophyta</taxon>
        <taxon>Magnoliopsida</taxon>
        <taxon>Liliopsida</taxon>
        <taxon>Poales</taxon>
        <taxon>Poaceae</taxon>
        <taxon>PACMAD clade</taxon>
        <taxon>Arundinoideae</taxon>
        <taxon>Arundineae</taxon>
        <taxon>Arundo</taxon>
    </lineage>
</organism>
<reference evidence="1" key="2">
    <citation type="journal article" date="2015" name="Data Brief">
        <title>Shoot transcriptome of the giant reed, Arundo donax.</title>
        <authorList>
            <person name="Barrero R.A."/>
            <person name="Guerrero F.D."/>
            <person name="Moolhuijzen P."/>
            <person name="Goolsby J.A."/>
            <person name="Tidwell J."/>
            <person name="Bellgard S.E."/>
            <person name="Bellgard M.I."/>
        </authorList>
    </citation>
    <scope>NUCLEOTIDE SEQUENCE</scope>
    <source>
        <tissue evidence="1">Shoot tissue taken approximately 20 cm above the soil surface</tissue>
    </source>
</reference>
<name>A0A0A9G0X9_ARUDO</name>
<dbReference type="EMBL" id="GBRH01180802">
    <property type="protein sequence ID" value="JAE17094.1"/>
    <property type="molecule type" value="Transcribed_RNA"/>
</dbReference>